<protein>
    <submittedName>
        <fullName evidence="1">Uncharacterized protein</fullName>
    </submittedName>
</protein>
<dbReference type="eggNOG" id="ENOG502SJYI">
    <property type="taxonomic scope" value="Eukaryota"/>
</dbReference>
<dbReference type="Proteomes" id="UP000012174">
    <property type="component" value="Unassembled WGS sequence"/>
</dbReference>
<organism evidence="1 2">
    <name type="scientific">Eutypa lata (strain UCR-EL1)</name>
    <name type="common">Grapevine dieback disease fungus</name>
    <name type="synonym">Eutypa armeniacae</name>
    <dbReference type="NCBI Taxonomy" id="1287681"/>
    <lineage>
        <taxon>Eukaryota</taxon>
        <taxon>Fungi</taxon>
        <taxon>Dikarya</taxon>
        <taxon>Ascomycota</taxon>
        <taxon>Pezizomycotina</taxon>
        <taxon>Sordariomycetes</taxon>
        <taxon>Xylariomycetidae</taxon>
        <taxon>Xylariales</taxon>
        <taxon>Diatrypaceae</taxon>
        <taxon>Eutypa</taxon>
    </lineage>
</organism>
<proteinExistence type="predicted"/>
<dbReference type="EMBL" id="KB706608">
    <property type="protein sequence ID" value="EMR66652.1"/>
    <property type="molecule type" value="Genomic_DNA"/>
</dbReference>
<dbReference type="OrthoDB" id="5354164at2759"/>
<gene>
    <name evidence="1" type="ORF">UCREL1_6361</name>
</gene>
<dbReference type="KEGG" id="ela:UCREL1_6361"/>
<evidence type="ECO:0000313" key="1">
    <source>
        <dbReference type="EMBL" id="EMR66652.1"/>
    </source>
</evidence>
<reference evidence="2" key="1">
    <citation type="journal article" date="2013" name="Genome Announc.">
        <title>Draft genome sequence of the grapevine dieback fungus Eutypa lata UCR-EL1.</title>
        <authorList>
            <person name="Blanco-Ulate B."/>
            <person name="Rolshausen P.E."/>
            <person name="Cantu D."/>
        </authorList>
    </citation>
    <scope>NUCLEOTIDE SEQUENCE [LARGE SCALE GENOMIC DNA]</scope>
    <source>
        <strain evidence="2">UCR-EL1</strain>
    </source>
</reference>
<dbReference type="HOGENOM" id="CLU_049636_0_0_1"/>
<keyword evidence="2" id="KW-1185">Reference proteome</keyword>
<accession>M7SR14</accession>
<evidence type="ECO:0000313" key="2">
    <source>
        <dbReference type="Proteomes" id="UP000012174"/>
    </source>
</evidence>
<sequence>MASIGKFNNAFVSMPAELTVAAANLNFDFSDALSATRRTEAETGQPHVTARKLGALFESLIPPVPHLLQAYGLDATSIWAAATSGIGALAVHLLACMLARIWNEPEAISLWVELVERRKHEIMRGVQETNMGIAADIMAAQQHITREQLAHWDSSARAWLQTADSAKRLQQTQLMLIINNVRLPVNSSRDPYESVITAWTSAHT</sequence>
<name>M7SR14_EUTLA</name>
<dbReference type="AlphaFoldDB" id="M7SR14"/>